<dbReference type="InParanoid" id="A8NPQ7"/>
<dbReference type="RefSeq" id="XP_001835376.1">
    <property type="nucleotide sequence ID" value="XM_001835324.1"/>
</dbReference>
<dbReference type="VEuPathDB" id="FungiDB:CC1G_05338"/>
<comment type="caution">
    <text evidence="2">The sequence shown here is derived from an EMBL/GenBank/DDBJ whole genome shotgun (WGS) entry which is preliminary data.</text>
</comment>
<feature type="transmembrane region" description="Helical" evidence="1">
    <location>
        <begin position="150"/>
        <end position="171"/>
    </location>
</feature>
<accession>A8NPQ7</accession>
<name>A8NPQ7_COPC7</name>
<dbReference type="EMBL" id="AACS02000008">
    <property type="protein sequence ID" value="EAU86344.1"/>
    <property type="molecule type" value="Genomic_DNA"/>
</dbReference>
<dbReference type="Proteomes" id="UP000001861">
    <property type="component" value="Unassembled WGS sequence"/>
</dbReference>
<dbReference type="OrthoDB" id="3357408at2759"/>
<organism evidence="2 3">
    <name type="scientific">Coprinopsis cinerea (strain Okayama-7 / 130 / ATCC MYA-4618 / FGSC 9003)</name>
    <name type="common">Inky cap fungus</name>
    <name type="synonym">Hormographiella aspergillata</name>
    <dbReference type="NCBI Taxonomy" id="240176"/>
    <lineage>
        <taxon>Eukaryota</taxon>
        <taxon>Fungi</taxon>
        <taxon>Dikarya</taxon>
        <taxon>Basidiomycota</taxon>
        <taxon>Agaricomycotina</taxon>
        <taxon>Agaricomycetes</taxon>
        <taxon>Agaricomycetidae</taxon>
        <taxon>Agaricales</taxon>
        <taxon>Agaricineae</taxon>
        <taxon>Psathyrellaceae</taxon>
        <taxon>Coprinopsis</taxon>
    </lineage>
</organism>
<feature type="transmembrane region" description="Helical" evidence="1">
    <location>
        <begin position="60"/>
        <end position="85"/>
    </location>
</feature>
<evidence type="ECO:0000313" key="3">
    <source>
        <dbReference type="Proteomes" id="UP000001861"/>
    </source>
</evidence>
<evidence type="ECO:0000256" key="1">
    <source>
        <dbReference type="SAM" id="Phobius"/>
    </source>
</evidence>
<protein>
    <submittedName>
        <fullName evidence="2">Uncharacterized protein</fullName>
    </submittedName>
</protein>
<dbReference type="KEGG" id="cci:CC1G_05338"/>
<gene>
    <name evidence="2" type="ORF">CC1G_05338</name>
</gene>
<proteinExistence type="predicted"/>
<dbReference type="GeneID" id="6011908"/>
<keyword evidence="1" id="KW-0812">Transmembrane</keyword>
<keyword evidence="3" id="KW-1185">Reference proteome</keyword>
<reference evidence="2 3" key="1">
    <citation type="journal article" date="2010" name="Proc. Natl. Acad. Sci. U.S.A.">
        <title>Insights into evolution of multicellular fungi from the assembled chromosomes of the mushroom Coprinopsis cinerea (Coprinus cinereus).</title>
        <authorList>
            <person name="Stajich J.E."/>
            <person name="Wilke S.K."/>
            <person name="Ahren D."/>
            <person name="Au C.H."/>
            <person name="Birren B.W."/>
            <person name="Borodovsky M."/>
            <person name="Burns C."/>
            <person name="Canback B."/>
            <person name="Casselton L.A."/>
            <person name="Cheng C.K."/>
            <person name="Deng J."/>
            <person name="Dietrich F.S."/>
            <person name="Fargo D.C."/>
            <person name="Farman M.L."/>
            <person name="Gathman A.C."/>
            <person name="Goldberg J."/>
            <person name="Guigo R."/>
            <person name="Hoegger P.J."/>
            <person name="Hooker J.B."/>
            <person name="Huggins A."/>
            <person name="James T.Y."/>
            <person name="Kamada T."/>
            <person name="Kilaru S."/>
            <person name="Kodira C."/>
            <person name="Kues U."/>
            <person name="Kupfer D."/>
            <person name="Kwan H.S."/>
            <person name="Lomsadze A."/>
            <person name="Li W."/>
            <person name="Lilly W.W."/>
            <person name="Ma L.J."/>
            <person name="Mackey A.J."/>
            <person name="Manning G."/>
            <person name="Martin F."/>
            <person name="Muraguchi H."/>
            <person name="Natvig D.O."/>
            <person name="Palmerini H."/>
            <person name="Ramesh M.A."/>
            <person name="Rehmeyer C.J."/>
            <person name="Roe B.A."/>
            <person name="Shenoy N."/>
            <person name="Stanke M."/>
            <person name="Ter-Hovhannisyan V."/>
            <person name="Tunlid A."/>
            <person name="Velagapudi R."/>
            <person name="Vision T.J."/>
            <person name="Zeng Q."/>
            <person name="Zolan M.E."/>
            <person name="Pukkila P.J."/>
        </authorList>
    </citation>
    <scope>NUCLEOTIDE SEQUENCE [LARGE SCALE GENOMIC DNA]</scope>
    <source>
        <strain evidence="3">Okayama-7 / 130 / ATCC MYA-4618 / FGSC 9003</strain>
    </source>
</reference>
<keyword evidence="1" id="KW-0472">Membrane</keyword>
<evidence type="ECO:0000313" key="2">
    <source>
        <dbReference type="EMBL" id="EAU86344.1"/>
    </source>
</evidence>
<feature type="transmembrane region" description="Helical" evidence="1">
    <location>
        <begin position="106"/>
        <end position="130"/>
    </location>
</feature>
<sequence>MDHLAGWVVEYKWFEVWRARHCSLWKRSKDSRVDGNPLCFCLLAILVAHLVKIIDDDADAAALHAAFIFSSVAFNVIVTIAIRVSRLLLTNRRLAKSLPSWRFKPYRGVISIVVDSAVPLAVCGVARAAIEVFDIRITEARSPLVSVDTWFRLTIFGVFVDKLYFTVASGIGSQEPTLRL</sequence>
<keyword evidence="1" id="KW-1133">Transmembrane helix</keyword>
<dbReference type="AlphaFoldDB" id="A8NPQ7"/>